<reference evidence="1 2" key="1">
    <citation type="submission" date="2018-11" db="EMBL/GenBank/DDBJ databases">
        <title>Flavobacterium sp. nov., YIM 102796 draft genome.</title>
        <authorList>
            <person name="Li G."/>
            <person name="Jiang Y."/>
        </authorList>
    </citation>
    <scope>NUCLEOTIDE SEQUENCE [LARGE SCALE GENOMIC DNA]</scope>
    <source>
        <strain evidence="1 2">YIM 102796</strain>
    </source>
</reference>
<accession>A0A3P1B2B3</accession>
<protein>
    <recommendedName>
        <fullName evidence="3">Lipoprotein</fullName>
    </recommendedName>
</protein>
<dbReference type="OrthoDB" id="1493159at2"/>
<dbReference type="RefSeq" id="WP_124899461.1">
    <property type="nucleotide sequence ID" value="NZ_RQTJ01000015.1"/>
</dbReference>
<sequence>MKKSTYIFGFFLMLFLGVFFVSCDFLDDHIKNPITTTCDKSAVEDAVKLNQISTSNYTITNVILNGDCLEVTISSSGCNPDNWTMNLVGAKSLAAVSPPHIGVKVELINNEACLAVFQKTVSFDLTDFQWVGQNKVQLNIDGWKTPILYQY</sequence>
<dbReference type="AlphaFoldDB" id="A0A3P1B2B3"/>
<organism evidence="1 2">
    <name type="scientific">Paenimyroides viscosum</name>
    <dbReference type="NCBI Taxonomy" id="2488729"/>
    <lineage>
        <taxon>Bacteria</taxon>
        <taxon>Pseudomonadati</taxon>
        <taxon>Bacteroidota</taxon>
        <taxon>Flavobacteriia</taxon>
        <taxon>Flavobacteriales</taxon>
        <taxon>Flavobacteriaceae</taxon>
        <taxon>Paenimyroides</taxon>
    </lineage>
</organism>
<evidence type="ECO:0000313" key="1">
    <source>
        <dbReference type="EMBL" id="RRA94703.1"/>
    </source>
</evidence>
<gene>
    <name evidence="1" type="ORF">EG242_08475</name>
</gene>
<name>A0A3P1B2B3_9FLAO</name>
<evidence type="ECO:0000313" key="2">
    <source>
        <dbReference type="Proteomes" id="UP000268372"/>
    </source>
</evidence>
<evidence type="ECO:0008006" key="3">
    <source>
        <dbReference type="Google" id="ProtNLM"/>
    </source>
</evidence>
<dbReference type="PROSITE" id="PS51257">
    <property type="entry name" value="PROKAR_LIPOPROTEIN"/>
    <property type="match status" value="1"/>
</dbReference>
<keyword evidence="2" id="KW-1185">Reference proteome</keyword>
<dbReference type="EMBL" id="RQTJ01000015">
    <property type="protein sequence ID" value="RRA94703.1"/>
    <property type="molecule type" value="Genomic_DNA"/>
</dbReference>
<comment type="caution">
    <text evidence="1">The sequence shown here is derived from an EMBL/GenBank/DDBJ whole genome shotgun (WGS) entry which is preliminary data.</text>
</comment>
<dbReference type="Proteomes" id="UP000268372">
    <property type="component" value="Unassembled WGS sequence"/>
</dbReference>
<proteinExistence type="predicted"/>